<evidence type="ECO:0000313" key="2">
    <source>
        <dbReference type="EMBL" id="MEN1759405.1"/>
    </source>
</evidence>
<dbReference type="InterPro" id="IPR037465">
    <property type="entry name" value="YlxR"/>
</dbReference>
<dbReference type="EMBL" id="JBCITM010000002">
    <property type="protein sequence ID" value="MEN1759405.1"/>
    <property type="molecule type" value="Genomic_DNA"/>
</dbReference>
<evidence type="ECO:0000313" key="3">
    <source>
        <dbReference type="Proteomes" id="UP001407405"/>
    </source>
</evidence>
<dbReference type="PANTHER" id="PTHR34215">
    <property type="entry name" value="BLL0784 PROTEIN"/>
    <property type="match status" value="1"/>
</dbReference>
<keyword evidence="3" id="KW-1185">Reference proteome</keyword>
<protein>
    <submittedName>
        <fullName evidence="2">YlxR family protein</fullName>
    </submittedName>
</protein>
<dbReference type="NCBIfam" id="NF047356">
    <property type="entry name" value="RNA_bind_RnpM"/>
    <property type="match status" value="1"/>
</dbReference>
<dbReference type="SUPFAM" id="SSF64376">
    <property type="entry name" value="YlxR-like"/>
    <property type="match status" value="1"/>
</dbReference>
<dbReference type="InterPro" id="IPR035931">
    <property type="entry name" value="YlxR-like_sf"/>
</dbReference>
<comment type="caution">
    <text evidence="2">The sequence shown here is derived from an EMBL/GenBank/DDBJ whole genome shotgun (WGS) entry which is preliminary data.</text>
</comment>
<dbReference type="InterPro" id="IPR007393">
    <property type="entry name" value="YlxR_dom"/>
</dbReference>
<reference evidence="2 3" key="1">
    <citation type="submission" date="2024-04" db="EMBL/GenBank/DDBJ databases">
        <title>Genome sequencing and metabolic network reconstruction of aminoacids and betaine degradation by Anoxynatronum sibiricum.</title>
        <authorList>
            <person name="Detkova E.N."/>
            <person name="Boltjanskaja Y.V."/>
            <person name="Mardanov A.V."/>
            <person name="Kevbrin V."/>
        </authorList>
    </citation>
    <scope>NUCLEOTIDE SEQUENCE [LARGE SCALE GENOMIC DNA]</scope>
    <source>
        <strain evidence="2 3">Z-7981</strain>
    </source>
</reference>
<dbReference type="PANTHER" id="PTHR34215:SF1">
    <property type="entry name" value="YLXR DOMAIN-CONTAINING PROTEIN"/>
    <property type="match status" value="1"/>
</dbReference>
<evidence type="ECO:0000259" key="1">
    <source>
        <dbReference type="Pfam" id="PF04296"/>
    </source>
</evidence>
<dbReference type="Proteomes" id="UP001407405">
    <property type="component" value="Unassembled WGS sequence"/>
</dbReference>
<dbReference type="Pfam" id="PF04296">
    <property type="entry name" value="YlxR"/>
    <property type="match status" value="1"/>
</dbReference>
<dbReference type="CDD" id="cd00279">
    <property type="entry name" value="YlxR"/>
    <property type="match status" value="1"/>
</dbReference>
<dbReference type="RefSeq" id="WP_343184764.1">
    <property type="nucleotide sequence ID" value="NZ_JBCITM010000002.1"/>
</dbReference>
<proteinExistence type="predicted"/>
<feature type="domain" description="YlxR" evidence="1">
    <location>
        <begin position="9"/>
        <end position="82"/>
    </location>
</feature>
<gene>
    <name evidence="2" type="ORF">AAIG11_02870</name>
</gene>
<sequence length="91" mass="10326">MNLKKTPLRKCIACQEMKSKKELIRIVANKEGQVHLDTHGKAHGRGAYVCNRAECFEKIKKTKALNRAFKRDVPDEVYSALAEKSQEGSDH</sequence>
<dbReference type="Gene3D" id="3.30.1230.10">
    <property type="entry name" value="YlxR-like"/>
    <property type="match status" value="1"/>
</dbReference>
<accession>A0ABU9VQF2</accession>
<organism evidence="2 3">
    <name type="scientific">Anoxynatronum sibiricum</name>
    <dbReference type="NCBI Taxonomy" id="210623"/>
    <lineage>
        <taxon>Bacteria</taxon>
        <taxon>Bacillati</taxon>
        <taxon>Bacillota</taxon>
        <taxon>Clostridia</taxon>
        <taxon>Eubacteriales</taxon>
        <taxon>Clostridiaceae</taxon>
        <taxon>Anoxynatronum</taxon>
    </lineage>
</organism>
<name>A0ABU9VQF2_9CLOT</name>